<dbReference type="GeneID" id="54283931"/>
<evidence type="ECO:0000256" key="6">
    <source>
        <dbReference type="SAM" id="Phobius"/>
    </source>
</evidence>
<protein>
    <recommendedName>
        <fullName evidence="7">Rhodopsin domain-containing protein</fullName>
    </recommendedName>
</protein>
<evidence type="ECO:0000313" key="8">
    <source>
        <dbReference type="EMBL" id="KAF2021077.1"/>
    </source>
</evidence>
<dbReference type="InterPro" id="IPR049326">
    <property type="entry name" value="Rhodopsin_dom_fungi"/>
</dbReference>
<keyword evidence="2 6" id="KW-0812">Transmembrane</keyword>
<feature type="transmembrane region" description="Helical" evidence="6">
    <location>
        <begin position="241"/>
        <end position="264"/>
    </location>
</feature>
<keyword evidence="9" id="KW-1185">Reference proteome</keyword>
<dbReference type="RefSeq" id="XP_033389416.1">
    <property type="nucleotide sequence ID" value="XM_033526534.1"/>
</dbReference>
<keyword evidence="4 6" id="KW-0472">Membrane</keyword>
<feature type="domain" description="Rhodopsin" evidence="7">
    <location>
        <begin position="37"/>
        <end position="265"/>
    </location>
</feature>
<evidence type="ECO:0000259" key="7">
    <source>
        <dbReference type="Pfam" id="PF20684"/>
    </source>
</evidence>
<feature type="transmembrane region" description="Helical" evidence="6">
    <location>
        <begin position="132"/>
        <end position="153"/>
    </location>
</feature>
<name>A0A6A5Y7U2_9PLEO</name>
<evidence type="ECO:0000256" key="2">
    <source>
        <dbReference type="ARBA" id="ARBA00022692"/>
    </source>
</evidence>
<comment type="subcellular location">
    <subcellularLocation>
        <location evidence="1">Membrane</location>
        <topology evidence="1">Multi-pass membrane protein</topology>
    </subcellularLocation>
</comment>
<feature type="transmembrane region" description="Helical" evidence="6">
    <location>
        <begin position="21"/>
        <end position="40"/>
    </location>
</feature>
<feature type="transmembrane region" description="Helical" evidence="6">
    <location>
        <begin position="173"/>
        <end position="193"/>
    </location>
</feature>
<organism evidence="8 9">
    <name type="scientific">Aaosphaeria arxii CBS 175.79</name>
    <dbReference type="NCBI Taxonomy" id="1450172"/>
    <lineage>
        <taxon>Eukaryota</taxon>
        <taxon>Fungi</taxon>
        <taxon>Dikarya</taxon>
        <taxon>Ascomycota</taxon>
        <taxon>Pezizomycotina</taxon>
        <taxon>Dothideomycetes</taxon>
        <taxon>Pleosporomycetidae</taxon>
        <taxon>Pleosporales</taxon>
        <taxon>Pleosporales incertae sedis</taxon>
        <taxon>Aaosphaeria</taxon>
    </lineage>
</organism>
<dbReference type="InterPro" id="IPR052337">
    <property type="entry name" value="SAT4-like"/>
</dbReference>
<dbReference type="Pfam" id="PF20684">
    <property type="entry name" value="Fung_rhodopsin"/>
    <property type="match status" value="1"/>
</dbReference>
<feature type="transmembrane region" description="Helical" evidence="6">
    <location>
        <begin position="92"/>
        <end position="111"/>
    </location>
</feature>
<evidence type="ECO:0000256" key="3">
    <source>
        <dbReference type="ARBA" id="ARBA00022989"/>
    </source>
</evidence>
<feature type="transmembrane region" description="Helical" evidence="6">
    <location>
        <begin position="205"/>
        <end position="229"/>
    </location>
</feature>
<evidence type="ECO:0000313" key="9">
    <source>
        <dbReference type="Proteomes" id="UP000799778"/>
    </source>
</evidence>
<keyword evidence="3 6" id="KW-1133">Transmembrane helix</keyword>
<dbReference type="EMBL" id="ML978066">
    <property type="protein sequence ID" value="KAF2021077.1"/>
    <property type="molecule type" value="Genomic_DNA"/>
</dbReference>
<dbReference type="OrthoDB" id="444631at2759"/>
<reference evidence="8" key="1">
    <citation type="journal article" date="2020" name="Stud. Mycol.">
        <title>101 Dothideomycetes genomes: a test case for predicting lifestyles and emergence of pathogens.</title>
        <authorList>
            <person name="Haridas S."/>
            <person name="Albert R."/>
            <person name="Binder M."/>
            <person name="Bloem J."/>
            <person name="Labutti K."/>
            <person name="Salamov A."/>
            <person name="Andreopoulos B."/>
            <person name="Baker S."/>
            <person name="Barry K."/>
            <person name="Bills G."/>
            <person name="Bluhm B."/>
            <person name="Cannon C."/>
            <person name="Castanera R."/>
            <person name="Culley D."/>
            <person name="Daum C."/>
            <person name="Ezra D."/>
            <person name="Gonzalez J."/>
            <person name="Henrissat B."/>
            <person name="Kuo A."/>
            <person name="Liang C."/>
            <person name="Lipzen A."/>
            <person name="Lutzoni F."/>
            <person name="Magnuson J."/>
            <person name="Mondo S."/>
            <person name="Nolan M."/>
            <person name="Ohm R."/>
            <person name="Pangilinan J."/>
            <person name="Park H.-J."/>
            <person name="Ramirez L."/>
            <person name="Alfaro M."/>
            <person name="Sun H."/>
            <person name="Tritt A."/>
            <person name="Yoshinaga Y."/>
            <person name="Zwiers L.-H."/>
            <person name="Turgeon B."/>
            <person name="Goodwin S."/>
            <person name="Spatafora J."/>
            <person name="Crous P."/>
            <person name="Grigoriev I."/>
        </authorList>
    </citation>
    <scope>NUCLEOTIDE SEQUENCE</scope>
    <source>
        <strain evidence="8">CBS 175.79</strain>
    </source>
</reference>
<evidence type="ECO:0000256" key="5">
    <source>
        <dbReference type="ARBA" id="ARBA00038359"/>
    </source>
</evidence>
<dbReference type="AlphaFoldDB" id="A0A6A5Y7U2"/>
<evidence type="ECO:0000256" key="1">
    <source>
        <dbReference type="ARBA" id="ARBA00004141"/>
    </source>
</evidence>
<comment type="similarity">
    <text evidence="5">Belongs to the SAT4 family.</text>
</comment>
<dbReference type="PANTHER" id="PTHR33048:SF92">
    <property type="entry name" value="INTEGRAL MEMBRANE PROTEIN"/>
    <property type="match status" value="1"/>
</dbReference>
<sequence>MGSTTTQNDPLARISQYSFQVVTWTLCGFAVLFLASRVAIRLSTKGKLMMNDYFLLVSLPALYAGAALLQSSLDGLYAEKGHAGPPTIAPRLTAAIDLLWISIYFVKFCFLAQFKFHKPPYAYISDSLTRHYWIVMGICVAAGLFTFVQPIVLCHTIDSCRYFEGHSTVPWEIASNTLDIATDLLVISIPIALVQMANYTRINTIINASFKSLSVFSIAIASTRLALSYDRRTHRIRYSDIAFWLVVEAAVALIMAGISSYRTLVIDWVTEHRRGRTTKSAHPFQRSHEPWIKVGTRDQVGGSDLHRDRGSELSVLNRA</sequence>
<gene>
    <name evidence="8" type="ORF">BU24DRAFT_416745</name>
</gene>
<evidence type="ECO:0000256" key="4">
    <source>
        <dbReference type="ARBA" id="ARBA00023136"/>
    </source>
</evidence>
<feature type="transmembrane region" description="Helical" evidence="6">
    <location>
        <begin position="52"/>
        <end position="72"/>
    </location>
</feature>
<dbReference type="PANTHER" id="PTHR33048">
    <property type="entry name" value="PTH11-LIKE INTEGRAL MEMBRANE PROTEIN (AFU_ORTHOLOGUE AFUA_5G11245)"/>
    <property type="match status" value="1"/>
</dbReference>
<dbReference type="GO" id="GO:0016020">
    <property type="term" value="C:membrane"/>
    <property type="evidence" value="ECO:0007669"/>
    <property type="project" value="UniProtKB-SubCell"/>
</dbReference>
<dbReference type="Proteomes" id="UP000799778">
    <property type="component" value="Unassembled WGS sequence"/>
</dbReference>
<accession>A0A6A5Y7U2</accession>
<proteinExistence type="inferred from homology"/>